<dbReference type="Proteomes" id="UP000829194">
    <property type="component" value="Chromosome"/>
</dbReference>
<dbReference type="EMBL" id="CP093547">
    <property type="protein sequence ID" value="UNP28025.1"/>
    <property type="molecule type" value="Genomic_DNA"/>
</dbReference>
<accession>A0ABY3XC61</accession>
<protein>
    <recommendedName>
        <fullName evidence="3">YozE SAM-like domain-containing protein</fullName>
    </recommendedName>
</protein>
<gene>
    <name evidence="1" type="ORF">MOV92_16150</name>
</gene>
<sequence>MSSPDDYLRDFPIGNLTNWIHGQYDPRAAFEVYVAEAYASHPNDPVGFETAVALLFDRATAKSGDPPAWAQWNRRL</sequence>
<evidence type="ECO:0008006" key="3">
    <source>
        <dbReference type="Google" id="ProtNLM"/>
    </source>
</evidence>
<evidence type="ECO:0000313" key="2">
    <source>
        <dbReference type="Proteomes" id="UP000829194"/>
    </source>
</evidence>
<organism evidence="1 2">
    <name type="scientific">Lysobacter gummosus</name>
    <dbReference type="NCBI Taxonomy" id="262324"/>
    <lineage>
        <taxon>Bacteria</taxon>
        <taxon>Pseudomonadati</taxon>
        <taxon>Pseudomonadota</taxon>
        <taxon>Gammaproteobacteria</taxon>
        <taxon>Lysobacterales</taxon>
        <taxon>Lysobacteraceae</taxon>
        <taxon>Lysobacter</taxon>
    </lineage>
</organism>
<dbReference type="RefSeq" id="WP_057943680.1">
    <property type="nucleotide sequence ID" value="NZ_CP011131.1"/>
</dbReference>
<evidence type="ECO:0000313" key="1">
    <source>
        <dbReference type="EMBL" id="UNP28025.1"/>
    </source>
</evidence>
<reference evidence="1 2" key="1">
    <citation type="submission" date="2022-03" db="EMBL/GenBank/DDBJ databases">
        <title>Complete genome sequence of Lysobacter capsici VKM B-2533 and Lysobacter gummosus 10.1.1, promising sources of lytic agents.</title>
        <authorList>
            <person name="Tarlachkov S.V."/>
            <person name="Kudryakova I.V."/>
            <person name="Afoshin A.S."/>
            <person name="Leontyevskaya E.A."/>
            <person name="Leontyevskaya N.V."/>
        </authorList>
    </citation>
    <scope>NUCLEOTIDE SEQUENCE [LARGE SCALE GENOMIC DNA]</scope>
    <source>
        <strain evidence="1 2">10.1.1</strain>
    </source>
</reference>
<name>A0ABY3XC61_9GAMM</name>
<proteinExistence type="predicted"/>
<keyword evidence="2" id="KW-1185">Reference proteome</keyword>